<dbReference type="EMBL" id="MN738919">
    <property type="protein sequence ID" value="QHT31405.1"/>
    <property type="molecule type" value="Genomic_DNA"/>
</dbReference>
<reference evidence="1" key="1">
    <citation type="journal article" date="2020" name="Nature">
        <title>Giant virus diversity and host interactions through global metagenomics.</title>
        <authorList>
            <person name="Schulz F."/>
            <person name="Roux S."/>
            <person name="Paez-Espino D."/>
            <person name="Jungbluth S."/>
            <person name="Walsh D.A."/>
            <person name="Denef V.J."/>
            <person name="McMahon K.D."/>
            <person name="Konstantinidis K.T."/>
            <person name="Eloe-Fadrosh E.A."/>
            <person name="Kyrpides N.C."/>
            <person name="Woyke T."/>
        </authorList>
    </citation>
    <scope>NUCLEOTIDE SEQUENCE</scope>
    <source>
        <strain evidence="1">GVMAG-M-3300009155-2</strain>
    </source>
</reference>
<dbReference type="AlphaFoldDB" id="A0A6C0EVW2"/>
<accession>A0A6C0EVW2</accession>
<sequence>MNIYIIIHLNIIYLNRYFITLIINECFII</sequence>
<protein>
    <submittedName>
        <fullName evidence="1">Uncharacterized protein</fullName>
    </submittedName>
</protein>
<name>A0A6C0EVW2_9ZZZZ</name>
<organism evidence="1">
    <name type="scientific">viral metagenome</name>
    <dbReference type="NCBI Taxonomy" id="1070528"/>
    <lineage>
        <taxon>unclassified sequences</taxon>
        <taxon>metagenomes</taxon>
        <taxon>organismal metagenomes</taxon>
    </lineage>
</organism>
<evidence type="ECO:0000313" key="1">
    <source>
        <dbReference type="EMBL" id="QHT31405.1"/>
    </source>
</evidence>
<proteinExistence type="predicted"/>